<dbReference type="EMBL" id="PQVH01000007">
    <property type="protein sequence ID" value="TFW72091.1"/>
    <property type="molecule type" value="Genomic_DNA"/>
</dbReference>
<gene>
    <name evidence="4" type="ORF">C3Y98_04630</name>
</gene>
<feature type="domain" description="Phage capsid-like C-terminal" evidence="3">
    <location>
        <begin position="119"/>
        <end position="395"/>
    </location>
</feature>
<sequence>MNNIQAMREKISNLANLANKLLADKGDQTWTKEEQATFDGYTNEIEALKNQVKAAEKMRALEADDFFNAAGNTPAKKDGDMTIDALTAVALYMRFGNNVSAEQALAIRNAMSTTTPGEGGYTVPAQVASMVIDRLKAYGGMRDVAQIITTENGQNWSYPTSDGTTEVGAIVAQNGPAGGGDITFGAANLNVFNYTSLKIALPLELIQDSAIDVIDFVVKRLATRIARIQNTHFTTGAGTTLPDGVIPRAGVGKTGTTGQTLTVTYDDLVDLKHSVNRAYRQNAKFMLNDLSIAVVSKIKDTTGRPIWVPSVTEGSPDTLLGFPVLTNDDVAVMAANAKSIAFGDFSSYIIRDVANSTMIKRFDDSAFALNNQVGFCGWQRSGGNLVDVNAVKVYVNSAT</sequence>
<dbReference type="NCBIfam" id="TIGR01554">
    <property type="entry name" value="major_cap_HK97"/>
    <property type="match status" value="1"/>
</dbReference>
<dbReference type="AlphaFoldDB" id="A0A4Y9VT29"/>
<feature type="coiled-coil region" evidence="2">
    <location>
        <begin position="4"/>
        <end position="65"/>
    </location>
</feature>
<protein>
    <submittedName>
        <fullName evidence="4">Phage major capsid protein</fullName>
    </submittedName>
</protein>
<reference evidence="4 5" key="1">
    <citation type="submission" date="2018-02" db="EMBL/GenBank/DDBJ databases">
        <title>A novel lanthanide dependent methylotroph, Methylotenera sp. La3113.</title>
        <authorList>
            <person name="Lv H."/>
            <person name="Tani A."/>
        </authorList>
    </citation>
    <scope>NUCLEOTIDE SEQUENCE [LARGE SCALE GENOMIC DNA]</scope>
    <source>
        <strain evidence="4 5">La3113</strain>
    </source>
</reference>
<comment type="subcellular location">
    <subcellularLocation>
        <location evidence="1">Virion</location>
    </subcellularLocation>
</comment>
<organism evidence="4 5">
    <name type="scientific">Methylotenera oryzisoli</name>
    <dbReference type="NCBI Taxonomy" id="2080758"/>
    <lineage>
        <taxon>Bacteria</taxon>
        <taxon>Pseudomonadati</taxon>
        <taxon>Pseudomonadota</taxon>
        <taxon>Betaproteobacteria</taxon>
        <taxon>Nitrosomonadales</taxon>
        <taxon>Methylophilaceae</taxon>
        <taxon>Methylotenera</taxon>
    </lineage>
</organism>
<dbReference type="Pfam" id="PF05065">
    <property type="entry name" value="Phage_capsid"/>
    <property type="match status" value="1"/>
</dbReference>
<dbReference type="Gene3D" id="3.30.2320.10">
    <property type="entry name" value="hypothetical protein PF0899 domain"/>
    <property type="match status" value="1"/>
</dbReference>
<dbReference type="RefSeq" id="WP_135276940.1">
    <property type="nucleotide sequence ID" value="NZ_PQVH01000007.1"/>
</dbReference>
<dbReference type="InterPro" id="IPR024455">
    <property type="entry name" value="Phage_capsid"/>
</dbReference>
<keyword evidence="5" id="KW-1185">Reference proteome</keyword>
<dbReference type="InterPro" id="IPR054612">
    <property type="entry name" value="Phage_capsid-like_C"/>
</dbReference>
<proteinExistence type="predicted"/>
<evidence type="ECO:0000256" key="1">
    <source>
        <dbReference type="ARBA" id="ARBA00004328"/>
    </source>
</evidence>
<evidence type="ECO:0000256" key="2">
    <source>
        <dbReference type="SAM" id="Coils"/>
    </source>
</evidence>
<comment type="caution">
    <text evidence="4">The sequence shown here is derived from an EMBL/GenBank/DDBJ whole genome shotgun (WGS) entry which is preliminary data.</text>
</comment>
<dbReference type="OrthoDB" id="9786516at2"/>
<accession>A0A4Y9VT29</accession>
<keyword evidence="2" id="KW-0175">Coiled coil</keyword>
<evidence type="ECO:0000313" key="4">
    <source>
        <dbReference type="EMBL" id="TFW72091.1"/>
    </source>
</evidence>
<dbReference type="Proteomes" id="UP000297706">
    <property type="component" value="Unassembled WGS sequence"/>
</dbReference>
<evidence type="ECO:0000313" key="5">
    <source>
        <dbReference type="Proteomes" id="UP000297706"/>
    </source>
</evidence>
<evidence type="ECO:0000259" key="3">
    <source>
        <dbReference type="Pfam" id="PF05065"/>
    </source>
</evidence>
<name>A0A4Y9VT29_9PROT</name>
<dbReference type="Gene3D" id="3.30.2400.10">
    <property type="entry name" value="Major capsid protein gp5"/>
    <property type="match status" value="1"/>
</dbReference>
<dbReference type="SUPFAM" id="SSF56563">
    <property type="entry name" value="Major capsid protein gp5"/>
    <property type="match status" value="1"/>
</dbReference>